<sequence>MFSQILRHGLGKDRKSGSSGSSSRVVMSLSSSIENESRALTGSTSSNINTTRDTGEDVDLNAQMWQAIAGVLTYIPRVGESVFYFPQGHIEQVEPYVDQDSEMVMPIYPLSSKILCKVLDVKLRVNTDPVLVLFVITLDDSAGVACLSCGDSTQVEIQDDEVFAQITLLPISEQEDAASDLEYVSSARATRIKPILYSKVLTSSDTGPQREFSVPKRIAEEGLPLLDKSQLRPSGEVFMTDLHGSVWRFRHVYRGQPKRHLLTTGWSAFVASKKLVVGDTCFFLRGRNGELQIGVRHSAKLQTNLSPSVISRNTMQHGILASAFHHVRAGSMFTVYYRPWTCRSSFILPCHRYLESEKKDYSPGKRFKMLFEDDAGGEQRFGGTVMGIEDIDHVRWPGSKWKSIKVRWDSIPDEHSLPERISPWDIVLVLPNKHKQSFPLTPPKRICTNSSREQHPVIADGCRTAGVDAQPDPVQGVFQGQEARQNLWHVLGPADPQTSSPKPTSQESTTRSAATVPGLNDLLVLRIGQMKLESRDGEAPTTEDNDFPPSRQKERKFFGFKLLEAS</sequence>
<evidence type="ECO:0000313" key="1">
    <source>
        <dbReference type="EMBL" id="KAI4341711.1"/>
    </source>
</evidence>
<organism evidence="1 2">
    <name type="scientific">Melastoma candidum</name>
    <dbReference type="NCBI Taxonomy" id="119954"/>
    <lineage>
        <taxon>Eukaryota</taxon>
        <taxon>Viridiplantae</taxon>
        <taxon>Streptophyta</taxon>
        <taxon>Embryophyta</taxon>
        <taxon>Tracheophyta</taxon>
        <taxon>Spermatophyta</taxon>
        <taxon>Magnoliopsida</taxon>
        <taxon>eudicotyledons</taxon>
        <taxon>Gunneridae</taxon>
        <taxon>Pentapetalae</taxon>
        <taxon>rosids</taxon>
        <taxon>malvids</taxon>
        <taxon>Myrtales</taxon>
        <taxon>Melastomataceae</taxon>
        <taxon>Melastomatoideae</taxon>
        <taxon>Melastomateae</taxon>
        <taxon>Melastoma</taxon>
    </lineage>
</organism>
<protein>
    <submittedName>
        <fullName evidence="1">Uncharacterized protein</fullName>
    </submittedName>
</protein>
<dbReference type="EMBL" id="CM042886">
    <property type="protein sequence ID" value="KAI4341711.1"/>
    <property type="molecule type" value="Genomic_DNA"/>
</dbReference>
<evidence type="ECO:0000313" key="2">
    <source>
        <dbReference type="Proteomes" id="UP001057402"/>
    </source>
</evidence>
<accession>A0ACB9P0C6</accession>
<comment type="caution">
    <text evidence="1">The sequence shown here is derived from an EMBL/GenBank/DDBJ whole genome shotgun (WGS) entry which is preliminary data.</text>
</comment>
<keyword evidence="2" id="KW-1185">Reference proteome</keyword>
<proteinExistence type="predicted"/>
<reference evidence="2" key="1">
    <citation type="journal article" date="2023" name="Front. Plant Sci.">
        <title>Chromosomal-level genome assembly of Melastoma candidum provides insights into trichome evolution.</title>
        <authorList>
            <person name="Zhong Y."/>
            <person name="Wu W."/>
            <person name="Sun C."/>
            <person name="Zou P."/>
            <person name="Liu Y."/>
            <person name="Dai S."/>
            <person name="Zhou R."/>
        </authorList>
    </citation>
    <scope>NUCLEOTIDE SEQUENCE [LARGE SCALE GENOMIC DNA]</scope>
</reference>
<dbReference type="Proteomes" id="UP001057402">
    <property type="component" value="Chromosome 7"/>
</dbReference>
<name>A0ACB9P0C6_9MYRT</name>
<gene>
    <name evidence="1" type="ORF">MLD38_026402</name>
</gene>